<name>A0A2U1N6M7_ARTAN</name>
<protein>
    <submittedName>
        <fullName evidence="2">Ovarian tumor, otubain</fullName>
    </submittedName>
</protein>
<dbReference type="OrthoDB" id="1748757at2759"/>
<dbReference type="GO" id="GO:0141166">
    <property type="term" value="P:chromosomal 5-methylcytosine DNA demethylation pathway"/>
    <property type="evidence" value="ECO:0007669"/>
    <property type="project" value="InterPro"/>
</dbReference>
<dbReference type="AlphaFoldDB" id="A0A2U1N6M7"/>
<dbReference type="EMBL" id="PKPP01003499">
    <property type="protein sequence ID" value="PWA69127.1"/>
    <property type="molecule type" value="Genomic_DNA"/>
</dbReference>
<accession>A0A2U1N6M7</accession>
<organism evidence="2 3">
    <name type="scientific">Artemisia annua</name>
    <name type="common">Sweet wormwood</name>
    <dbReference type="NCBI Taxonomy" id="35608"/>
    <lineage>
        <taxon>Eukaryota</taxon>
        <taxon>Viridiplantae</taxon>
        <taxon>Streptophyta</taxon>
        <taxon>Embryophyta</taxon>
        <taxon>Tracheophyta</taxon>
        <taxon>Spermatophyta</taxon>
        <taxon>Magnoliopsida</taxon>
        <taxon>eudicotyledons</taxon>
        <taxon>Gunneridae</taxon>
        <taxon>Pentapetalae</taxon>
        <taxon>asterids</taxon>
        <taxon>campanulids</taxon>
        <taxon>Asterales</taxon>
        <taxon>Asteraceae</taxon>
        <taxon>Asteroideae</taxon>
        <taxon>Anthemideae</taxon>
        <taxon>Artemisiinae</taxon>
        <taxon>Artemisia</taxon>
    </lineage>
</organism>
<dbReference type="GO" id="GO:0035514">
    <property type="term" value="F:DNA demethylase activity"/>
    <property type="evidence" value="ECO:0007669"/>
    <property type="project" value="InterPro"/>
</dbReference>
<sequence>MVKTKINKKPKPNNNNKQQHNVKKNGKKSDISEFRAQLDALGLKIIEVTADRNCFFWFVYMLLSNLLNTKLLKVIILGWLGEGFENDRGDCLGHVSKRLTLGLKCNLEEVEDSLKNGQIEFQKRALYFIEQTRLVQGARHFMGWKVYVDSVVGAFLTQNTSDKSSFTYMSLSSKYRNKNTLKDLENNNHTKHALD</sequence>
<feature type="compositionally biased region" description="Basic residues" evidence="1">
    <location>
        <begin position="1"/>
        <end position="11"/>
    </location>
</feature>
<evidence type="ECO:0000313" key="2">
    <source>
        <dbReference type="EMBL" id="PWA69127.1"/>
    </source>
</evidence>
<proteinExistence type="predicted"/>
<keyword evidence="3" id="KW-1185">Reference proteome</keyword>
<comment type="caution">
    <text evidence="2">The sequence shown here is derived from an EMBL/GenBank/DDBJ whole genome shotgun (WGS) entry which is preliminary data.</text>
</comment>
<dbReference type="Proteomes" id="UP000245207">
    <property type="component" value="Unassembled WGS sequence"/>
</dbReference>
<feature type="region of interest" description="Disordered" evidence="1">
    <location>
        <begin position="1"/>
        <end position="28"/>
    </location>
</feature>
<evidence type="ECO:0000256" key="1">
    <source>
        <dbReference type="SAM" id="MobiDB-lite"/>
    </source>
</evidence>
<reference evidence="2 3" key="1">
    <citation type="journal article" date="2018" name="Mol. Plant">
        <title>The genome of Artemisia annua provides insight into the evolution of Asteraceae family and artemisinin biosynthesis.</title>
        <authorList>
            <person name="Shen Q."/>
            <person name="Zhang L."/>
            <person name="Liao Z."/>
            <person name="Wang S."/>
            <person name="Yan T."/>
            <person name="Shi P."/>
            <person name="Liu M."/>
            <person name="Fu X."/>
            <person name="Pan Q."/>
            <person name="Wang Y."/>
            <person name="Lv Z."/>
            <person name="Lu X."/>
            <person name="Zhang F."/>
            <person name="Jiang W."/>
            <person name="Ma Y."/>
            <person name="Chen M."/>
            <person name="Hao X."/>
            <person name="Li L."/>
            <person name="Tang Y."/>
            <person name="Lv G."/>
            <person name="Zhou Y."/>
            <person name="Sun X."/>
            <person name="Brodelius P.E."/>
            <person name="Rose J.K.C."/>
            <person name="Tang K."/>
        </authorList>
    </citation>
    <scope>NUCLEOTIDE SEQUENCE [LARGE SCALE GENOMIC DNA]</scope>
    <source>
        <strain evidence="3">cv. Huhao1</strain>
        <tissue evidence="2">Leaf</tissue>
    </source>
</reference>
<dbReference type="STRING" id="35608.A0A2U1N6M7"/>
<gene>
    <name evidence="2" type="ORF">CTI12_AA299470</name>
</gene>
<dbReference type="GO" id="GO:0019104">
    <property type="term" value="F:DNA N-glycosylase activity"/>
    <property type="evidence" value="ECO:0007669"/>
    <property type="project" value="InterPro"/>
</dbReference>
<dbReference type="InterPro" id="IPR044811">
    <property type="entry name" value="DME/ROS1"/>
</dbReference>
<evidence type="ECO:0000313" key="3">
    <source>
        <dbReference type="Proteomes" id="UP000245207"/>
    </source>
</evidence>
<dbReference type="PANTHER" id="PTHR46213">
    <property type="entry name" value="TRANSCRIPTIONAL ACTIVATOR DEMETER"/>
    <property type="match status" value="1"/>
</dbReference>